<accession>A0A1B6HFZ0</accession>
<feature type="chain" id="PRO_5008584358" description="AAA-ATPase-like domain-containing protein" evidence="1">
    <location>
        <begin position="18"/>
        <end position="630"/>
    </location>
</feature>
<proteinExistence type="predicted"/>
<dbReference type="PANTHER" id="PTHR34825:SF1">
    <property type="entry name" value="AAA-ATPASE-LIKE DOMAIN-CONTAINING PROTEIN"/>
    <property type="match status" value="1"/>
</dbReference>
<feature type="signal peptide" evidence="1">
    <location>
        <begin position="1"/>
        <end position="17"/>
    </location>
</feature>
<name>A0A1B6HFZ0_9HEMI</name>
<evidence type="ECO:0000256" key="1">
    <source>
        <dbReference type="SAM" id="SignalP"/>
    </source>
</evidence>
<dbReference type="Pfam" id="PF09820">
    <property type="entry name" value="AAA-ATPase_like"/>
    <property type="match status" value="1"/>
</dbReference>
<gene>
    <name evidence="3" type="ORF">g.23768</name>
</gene>
<organism evidence="3">
    <name type="scientific">Homalodisca liturata</name>
    <dbReference type="NCBI Taxonomy" id="320908"/>
    <lineage>
        <taxon>Eukaryota</taxon>
        <taxon>Metazoa</taxon>
        <taxon>Ecdysozoa</taxon>
        <taxon>Arthropoda</taxon>
        <taxon>Hexapoda</taxon>
        <taxon>Insecta</taxon>
        <taxon>Pterygota</taxon>
        <taxon>Neoptera</taxon>
        <taxon>Paraneoptera</taxon>
        <taxon>Hemiptera</taxon>
        <taxon>Auchenorrhyncha</taxon>
        <taxon>Membracoidea</taxon>
        <taxon>Cicadellidae</taxon>
        <taxon>Cicadellinae</taxon>
        <taxon>Proconiini</taxon>
        <taxon>Homalodisca</taxon>
    </lineage>
</organism>
<dbReference type="EMBL" id="GECU01034059">
    <property type="protein sequence ID" value="JAS73647.1"/>
    <property type="molecule type" value="Transcribed_RNA"/>
</dbReference>
<protein>
    <recommendedName>
        <fullName evidence="2">AAA-ATPase-like domain-containing protein</fullName>
    </recommendedName>
</protein>
<reference evidence="3" key="1">
    <citation type="submission" date="2015-11" db="EMBL/GenBank/DDBJ databases">
        <title>De novo transcriptome assembly of four potential Pierce s Disease insect vectors from Arizona vineyards.</title>
        <authorList>
            <person name="Tassone E.E."/>
        </authorList>
    </citation>
    <scope>NUCLEOTIDE SEQUENCE</scope>
</reference>
<dbReference type="InterPro" id="IPR018631">
    <property type="entry name" value="AAA-ATPase-like_dom"/>
</dbReference>
<sequence length="630" mass="73453">MYRCFWVIFVLFGSSTAFRKSTMITTGDFSLIINRHDFVDKTRFIKTVFEGPEQVLITAPHRSGKSTIADMLSKFVELEFNVEGIIVTKQRNSPVNDTANYKLFSGSMLRIVKYKEVMINYFGRYPLMRVDFKCIQKFRTSEESVFCFREIIHKTFVQHKYLRKSDQLTLKDKRLVKRWSYGNYDNIYGQDVTNSLYKLSIILYKHFGRRIFVVIDNYDFPSVSAMIDVKDSKELNRVVRFNMGIISKLLTGDYRYLERAVILGFSHVVAAGVYPMENVQVYKFLGDHPFVEYFGLTKTEVDDLFGKAVFNLTKREIEKGHDYFNGYINPINKTIYSLYSVLKYVNEKSLDSFYISTQFTKNLRWLFKIKTIRKHVETLVKGGIIEIKINEVITLDDIINLRNAIFNLKIQEHFNINLIFYFLMEQGFLSYSQCNNLNSETALLNLPNEEIKLVLALKLKEYYDGIYRTDKTLLRKCASFIDKISPSALVNGAHFKRALYWFYKSLEQLISGVGNRFGKINEDNVHRIIFSILYQGNTKSKDAFKISVNGTKRHLDILLVKDKFSVAMEFKVNSTSVSILDQKIERIKNTKSFLKYQKYILFTIGVDHYLHLSVSCLSGISNLNQVINIP</sequence>
<dbReference type="PANTHER" id="PTHR34825">
    <property type="entry name" value="CONSERVED PROTEIN, WITH A WEAK D-GALACTARATE DEHYDRATASE/ALTRONATE HYDROLASE DOMAIN"/>
    <property type="match status" value="1"/>
</dbReference>
<feature type="domain" description="AAA-ATPase-like" evidence="2">
    <location>
        <begin position="26"/>
        <end position="273"/>
    </location>
</feature>
<evidence type="ECO:0000259" key="2">
    <source>
        <dbReference type="Pfam" id="PF09820"/>
    </source>
</evidence>
<dbReference type="AlphaFoldDB" id="A0A1B6HFZ0"/>
<keyword evidence="1" id="KW-0732">Signal</keyword>
<evidence type="ECO:0000313" key="3">
    <source>
        <dbReference type="EMBL" id="JAS73647.1"/>
    </source>
</evidence>